<dbReference type="RefSeq" id="WP_038021713.1">
    <property type="nucleotide sequence ID" value="NZ_JPKR02000003.1"/>
</dbReference>
<evidence type="ECO:0008006" key="4">
    <source>
        <dbReference type="Google" id="ProtNLM"/>
    </source>
</evidence>
<dbReference type="EMBL" id="JPKR02000003">
    <property type="protein sequence ID" value="KGD72284.1"/>
    <property type="molecule type" value="Genomic_DNA"/>
</dbReference>
<proteinExistence type="predicted"/>
<evidence type="ECO:0000313" key="3">
    <source>
        <dbReference type="Proteomes" id="UP000029577"/>
    </source>
</evidence>
<gene>
    <name evidence="2" type="ORF">HA49_16205</name>
</gene>
<keyword evidence="1" id="KW-1133">Transmembrane helix</keyword>
<dbReference type="Proteomes" id="UP000029577">
    <property type="component" value="Unassembled WGS sequence"/>
</dbReference>
<keyword evidence="3" id="KW-1185">Reference proteome</keyword>
<dbReference type="InterPro" id="IPR020017">
    <property type="entry name" value="XapX_domain"/>
</dbReference>
<organism evidence="2 3">
    <name type="scientific">Tatumella morbirosei</name>
    <dbReference type="NCBI Taxonomy" id="642227"/>
    <lineage>
        <taxon>Bacteria</taxon>
        <taxon>Pseudomonadati</taxon>
        <taxon>Pseudomonadota</taxon>
        <taxon>Gammaproteobacteria</taxon>
        <taxon>Enterobacterales</taxon>
        <taxon>Erwiniaceae</taxon>
        <taxon>Tatumella</taxon>
    </lineage>
</organism>
<evidence type="ECO:0000256" key="1">
    <source>
        <dbReference type="SAM" id="Phobius"/>
    </source>
</evidence>
<dbReference type="InterPro" id="IPR009872">
    <property type="entry name" value="DUF1427"/>
</dbReference>
<dbReference type="OrthoDB" id="4302993at2"/>
<dbReference type="STRING" id="642227.HA49_16205"/>
<keyword evidence="1" id="KW-0472">Membrane</keyword>
<dbReference type="NCBIfam" id="TIGR03510">
    <property type="entry name" value="XapX"/>
    <property type="match status" value="1"/>
</dbReference>
<dbReference type="eggNOG" id="COG4317">
    <property type="taxonomic scope" value="Bacteria"/>
</dbReference>
<evidence type="ECO:0000313" key="2">
    <source>
        <dbReference type="EMBL" id="KGD72284.1"/>
    </source>
</evidence>
<dbReference type="Pfam" id="PF07235">
    <property type="entry name" value="DUF1427"/>
    <property type="match status" value="1"/>
</dbReference>
<name>A0A095T6W0_9GAMM</name>
<protein>
    <recommendedName>
        <fullName evidence="4">XapX domain-containing protein</fullName>
    </recommendedName>
</protein>
<feature type="transmembrane region" description="Helical" evidence="1">
    <location>
        <begin position="29"/>
        <end position="50"/>
    </location>
</feature>
<reference evidence="2" key="1">
    <citation type="submission" date="2014-12" db="EMBL/GenBank/DDBJ databases">
        <title>The draft genome of the Tatumella morbirosei type strain, LMG23360T isolated from pineapple rot.</title>
        <authorList>
            <person name="Smits T.H."/>
            <person name="Palmer M."/>
            <person name="Venter S.N."/>
            <person name="Duffy B."/>
            <person name="Steenkamp E.T."/>
            <person name="Chan W.Y."/>
            <person name="Coutinho T.A."/>
            <person name="Coetzee M.P."/>
            <person name="De Maayer P."/>
        </authorList>
    </citation>
    <scope>NUCLEOTIDE SEQUENCE [LARGE SCALE GENOMIC DNA]</scope>
    <source>
        <strain evidence="2">LMG 23360</strain>
    </source>
</reference>
<accession>A0A095T6W0</accession>
<comment type="caution">
    <text evidence="2">The sequence shown here is derived from an EMBL/GenBank/DDBJ whole genome shotgun (WGS) entry which is preliminary data.</text>
</comment>
<dbReference type="AlphaFoldDB" id="A0A095T6W0"/>
<sequence>MSPLLLSLGVGVLIGLIYSLLKVQSPAPPAVALIGLLGMVMGSTAGGKLFHTEASARVPTAVQSQTVSDKQLSLPPRIGQQAD</sequence>
<keyword evidence="1" id="KW-0812">Transmembrane</keyword>